<dbReference type="Ensembl" id="ENSCSAVT00000006810.1">
    <property type="protein sequence ID" value="ENSCSAVP00000006724.1"/>
    <property type="gene ID" value="ENSCSAVG00000004026.1"/>
</dbReference>
<name>H2YN22_CIOSA</name>
<dbReference type="InParanoid" id="H2YN22"/>
<organism evidence="1 2">
    <name type="scientific">Ciona savignyi</name>
    <name type="common">Pacific transparent sea squirt</name>
    <dbReference type="NCBI Taxonomy" id="51511"/>
    <lineage>
        <taxon>Eukaryota</taxon>
        <taxon>Metazoa</taxon>
        <taxon>Chordata</taxon>
        <taxon>Tunicata</taxon>
        <taxon>Ascidiacea</taxon>
        <taxon>Phlebobranchia</taxon>
        <taxon>Cionidae</taxon>
        <taxon>Ciona</taxon>
    </lineage>
</organism>
<evidence type="ECO:0000313" key="1">
    <source>
        <dbReference type="Ensembl" id="ENSCSAVP00000006724.1"/>
    </source>
</evidence>
<dbReference type="AlphaFoldDB" id="H2YN22"/>
<reference evidence="2" key="1">
    <citation type="submission" date="2003-08" db="EMBL/GenBank/DDBJ databases">
        <authorList>
            <person name="Birren B."/>
            <person name="Nusbaum C."/>
            <person name="Abebe A."/>
            <person name="Abouelleil A."/>
            <person name="Adekoya E."/>
            <person name="Ait-zahra M."/>
            <person name="Allen N."/>
            <person name="Allen T."/>
            <person name="An P."/>
            <person name="Anderson M."/>
            <person name="Anderson S."/>
            <person name="Arachchi H."/>
            <person name="Armbruster J."/>
            <person name="Bachantsang P."/>
            <person name="Baldwin J."/>
            <person name="Barry A."/>
            <person name="Bayul T."/>
            <person name="Blitshsteyn B."/>
            <person name="Bloom T."/>
            <person name="Blye J."/>
            <person name="Boguslavskiy L."/>
            <person name="Borowsky M."/>
            <person name="Boukhgalter B."/>
            <person name="Brunache A."/>
            <person name="Butler J."/>
            <person name="Calixte N."/>
            <person name="Calvo S."/>
            <person name="Camarata J."/>
            <person name="Campo K."/>
            <person name="Chang J."/>
            <person name="Cheshatsang Y."/>
            <person name="Citroen M."/>
            <person name="Collymore A."/>
            <person name="Considine T."/>
            <person name="Cook A."/>
            <person name="Cooke P."/>
            <person name="Corum B."/>
            <person name="Cuomo C."/>
            <person name="David R."/>
            <person name="Dawoe T."/>
            <person name="Degray S."/>
            <person name="Dodge S."/>
            <person name="Dooley K."/>
            <person name="Dorje P."/>
            <person name="Dorjee K."/>
            <person name="Dorris L."/>
            <person name="Duffey N."/>
            <person name="Dupes A."/>
            <person name="Elkins T."/>
            <person name="Engels R."/>
            <person name="Erickson J."/>
            <person name="Farina A."/>
            <person name="Faro S."/>
            <person name="Ferreira P."/>
            <person name="Fischer H."/>
            <person name="Fitzgerald M."/>
            <person name="Foley K."/>
            <person name="Gage D."/>
            <person name="Galagan J."/>
            <person name="Gearin G."/>
            <person name="Gnerre S."/>
            <person name="Gnirke A."/>
            <person name="Goyette A."/>
            <person name="Graham J."/>
            <person name="Grandbois E."/>
            <person name="Gyaltsen K."/>
            <person name="Hafez N."/>
            <person name="Hagopian D."/>
            <person name="Hagos B."/>
            <person name="Hall J."/>
            <person name="Hatcher B."/>
            <person name="Heller A."/>
            <person name="Higgins H."/>
            <person name="Honan T."/>
            <person name="Horn A."/>
            <person name="Houde N."/>
            <person name="Hughes L."/>
            <person name="Hulme W."/>
            <person name="Husby E."/>
            <person name="Iliev I."/>
            <person name="Jaffe D."/>
            <person name="Jones C."/>
            <person name="Kamal M."/>
            <person name="Kamat A."/>
            <person name="Kamvysselis M."/>
            <person name="Karlsson E."/>
            <person name="Kells C."/>
            <person name="Kieu A."/>
            <person name="Kisner P."/>
            <person name="Kodira C."/>
            <person name="Kulbokas E."/>
            <person name="Labutti K."/>
            <person name="Lama D."/>
            <person name="Landers T."/>
            <person name="Leger J."/>
            <person name="Levine S."/>
            <person name="Lewis D."/>
            <person name="Lewis T."/>
            <person name="Lindblad-toh K."/>
            <person name="Liu X."/>
            <person name="Lokyitsang T."/>
            <person name="Lokyitsang Y."/>
            <person name="Lucien O."/>
            <person name="Lui A."/>
            <person name="Ma L.J."/>
            <person name="Mabbitt R."/>
            <person name="Macdonald J."/>
            <person name="Maclean C."/>
            <person name="Major J."/>
            <person name="Manning J."/>
            <person name="Marabella R."/>
            <person name="Maru K."/>
            <person name="Matthews C."/>
            <person name="Mauceli E."/>
            <person name="Mccarthy M."/>
            <person name="Mcdonough S."/>
            <person name="Mcghee T."/>
            <person name="Meldrim J."/>
            <person name="Meneus L."/>
            <person name="Mesirov J."/>
            <person name="Mihalev A."/>
            <person name="Mihova T."/>
            <person name="Mikkelsen T."/>
            <person name="Mlenga V."/>
            <person name="Moru K."/>
            <person name="Mozes J."/>
            <person name="Mulrain L."/>
            <person name="Munson G."/>
            <person name="Naylor J."/>
            <person name="Newes C."/>
            <person name="Nguyen C."/>
            <person name="Nguyen N."/>
            <person name="Nguyen T."/>
            <person name="Nicol R."/>
            <person name="Nielsen C."/>
            <person name="Nizzari M."/>
            <person name="Norbu C."/>
            <person name="Norbu N."/>
            <person name="O'donnell P."/>
            <person name="Okoawo O."/>
            <person name="O'leary S."/>
            <person name="Omotosho B."/>
            <person name="O'neill K."/>
            <person name="Osman S."/>
            <person name="Parker S."/>
            <person name="Perrin D."/>
            <person name="Phunkhang P."/>
            <person name="Piqani B."/>
            <person name="Purcell S."/>
            <person name="Rachupka T."/>
            <person name="Ramasamy U."/>
            <person name="Rameau R."/>
            <person name="Ray V."/>
            <person name="Raymond C."/>
            <person name="Retta R."/>
            <person name="Richardson S."/>
            <person name="Rise C."/>
            <person name="Rodriguez J."/>
            <person name="Rogers J."/>
            <person name="Rogov P."/>
            <person name="Rutman M."/>
            <person name="Schupbach R."/>
            <person name="Seaman C."/>
            <person name="Settipalli S."/>
            <person name="Sharpe T."/>
            <person name="Sheridan J."/>
            <person name="Sherpa N."/>
            <person name="Shi J."/>
            <person name="Smirnov S."/>
            <person name="Smith C."/>
            <person name="Sougnez C."/>
            <person name="Spencer B."/>
            <person name="Stalker J."/>
            <person name="Stange-thomann N."/>
            <person name="Stavropoulos S."/>
            <person name="Stetson K."/>
            <person name="Stone C."/>
            <person name="Stone S."/>
            <person name="Stubbs M."/>
            <person name="Talamas J."/>
            <person name="Tchuinga P."/>
            <person name="Tenzing P."/>
            <person name="Tesfaye S."/>
            <person name="Theodore J."/>
            <person name="Thoulutsang Y."/>
            <person name="Topham K."/>
            <person name="Towey S."/>
            <person name="Tsamla T."/>
            <person name="Tsomo N."/>
            <person name="Vallee D."/>
            <person name="Vassiliev H."/>
            <person name="Venkataraman V."/>
            <person name="Vinson J."/>
            <person name="Vo A."/>
            <person name="Wade C."/>
            <person name="Wang S."/>
            <person name="Wangchuk T."/>
            <person name="Wangdi T."/>
            <person name="Whittaker C."/>
            <person name="Wilkinson J."/>
            <person name="Wu Y."/>
            <person name="Wyman D."/>
            <person name="Yadav S."/>
            <person name="Yang S."/>
            <person name="Yang X."/>
            <person name="Yeager S."/>
            <person name="Yee E."/>
            <person name="Young G."/>
            <person name="Zainoun J."/>
            <person name="Zembeck L."/>
            <person name="Zimmer A."/>
            <person name="Zody M."/>
            <person name="Lander E."/>
        </authorList>
    </citation>
    <scope>NUCLEOTIDE SEQUENCE [LARGE SCALE GENOMIC DNA]</scope>
</reference>
<dbReference type="Proteomes" id="UP000007875">
    <property type="component" value="Unassembled WGS sequence"/>
</dbReference>
<keyword evidence="2" id="KW-1185">Reference proteome</keyword>
<evidence type="ECO:0000313" key="2">
    <source>
        <dbReference type="Proteomes" id="UP000007875"/>
    </source>
</evidence>
<proteinExistence type="predicted"/>
<sequence length="82" mass="9427">FLVYLKILKRRKYYKKQTVLICFNGPTSIFQQVYQTQPPPYDGSEMDMDATNELFGELGDVFMNDSSNSSIVENKDDSESEA</sequence>
<reference evidence="1" key="3">
    <citation type="submission" date="2025-09" db="UniProtKB">
        <authorList>
            <consortium name="Ensembl"/>
        </authorList>
    </citation>
    <scope>IDENTIFICATION</scope>
</reference>
<accession>H2YN22</accession>
<dbReference type="HOGENOM" id="CLU_2564273_0_0_1"/>
<reference evidence="1" key="2">
    <citation type="submission" date="2025-08" db="UniProtKB">
        <authorList>
            <consortium name="Ensembl"/>
        </authorList>
    </citation>
    <scope>IDENTIFICATION</scope>
</reference>
<protein>
    <submittedName>
        <fullName evidence="1">Uncharacterized protein</fullName>
    </submittedName>
</protein>